<keyword evidence="3" id="KW-1185">Reference proteome</keyword>
<dbReference type="Gene3D" id="1.10.287.1490">
    <property type="match status" value="1"/>
</dbReference>
<dbReference type="EMBL" id="JAYMYS010000005">
    <property type="protein sequence ID" value="KAK7393819.1"/>
    <property type="molecule type" value="Genomic_DNA"/>
</dbReference>
<sequence length="333" mass="38607">MGVYEHNLKESNKNKNELTLLMWMSLRTIKRFVDTDELKYMKPAVLKTKLGSIGGGNKMPVDRDHEVRDLKASLCDIEQKIFFERSNMKSEISKLLEKQTHSEEKFKEWECQCQSLEEEVRKINSEKVEMGETLKGEIELLKKDIDDRKKYIENVNANLDALKLERDNLKAEVGSLKEKINARDNEIKEAHKQVEGLTSRDKKLEEVIERQRVQILEGAEEKRELGSSAGPTFLKEEAHGKTLKNWLGLWTIDLGIPLSFPSFCSLEVGFGLHQMRNSVMRSVSIIMNNHYLPLELCYALFFQKEIHTPLLCYYTLILRFAAPSSIIFFFKIS</sequence>
<evidence type="ECO:0000256" key="1">
    <source>
        <dbReference type="SAM" id="Coils"/>
    </source>
</evidence>
<reference evidence="2 3" key="1">
    <citation type="submission" date="2024-01" db="EMBL/GenBank/DDBJ databases">
        <title>The genomes of 5 underutilized Papilionoideae crops provide insights into root nodulation and disease resistanc.</title>
        <authorList>
            <person name="Jiang F."/>
        </authorList>
    </citation>
    <scope>NUCLEOTIDE SEQUENCE [LARGE SCALE GENOMIC DNA]</scope>
    <source>
        <strain evidence="2">DUOXIRENSHENG_FW03</strain>
        <tissue evidence="2">Leaves</tissue>
    </source>
</reference>
<gene>
    <name evidence="2" type="ORF">VNO78_22383</name>
</gene>
<evidence type="ECO:0000313" key="2">
    <source>
        <dbReference type="EMBL" id="KAK7393819.1"/>
    </source>
</evidence>
<protein>
    <submittedName>
        <fullName evidence="2">Uncharacterized protein</fullName>
    </submittedName>
</protein>
<feature type="coiled-coil region" evidence="1">
    <location>
        <begin position="99"/>
        <end position="186"/>
    </location>
</feature>
<comment type="caution">
    <text evidence="2">The sequence shown here is derived from an EMBL/GenBank/DDBJ whole genome shotgun (WGS) entry which is preliminary data.</text>
</comment>
<keyword evidence="1" id="KW-0175">Coiled coil</keyword>
<proteinExistence type="predicted"/>
<name>A0AAN9XIY3_PSOTE</name>
<accession>A0AAN9XIY3</accession>
<evidence type="ECO:0000313" key="3">
    <source>
        <dbReference type="Proteomes" id="UP001386955"/>
    </source>
</evidence>
<organism evidence="2 3">
    <name type="scientific">Psophocarpus tetragonolobus</name>
    <name type="common">Winged bean</name>
    <name type="synonym">Dolichos tetragonolobus</name>
    <dbReference type="NCBI Taxonomy" id="3891"/>
    <lineage>
        <taxon>Eukaryota</taxon>
        <taxon>Viridiplantae</taxon>
        <taxon>Streptophyta</taxon>
        <taxon>Embryophyta</taxon>
        <taxon>Tracheophyta</taxon>
        <taxon>Spermatophyta</taxon>
        <taxon>Magnoliopsida</taxon>
        <taxon>eudicotyledons</taxon>
        <taxon>Gunneridae</taxon>
        <taxon>Pentapetalae</taxon>
        <taxon>rosids</taxon>
        <taxon>fabids</taxon>
        <taxon>Fabales</taxon>
        <taxon>Fabaceae</taxon>
        <taxon>Papilionoideae</taxon>
        <taxon>50 kb inversion clade</taxon>
        <taxon>NPAAA clade</taxon>
        <taxon>indigoferoid/millettioid clade</taxon>
        <taxon>Phaseoleae</taxon>
        <taxon>Psophocarpus</taxon>
    </lineage>
</organism>
<dbReference type="AlphaFoldDB" id="A0AAN9XIY3"/>
<dbReference type="Proteomes" id="UP001386955">
    <property type="component" value="Unassembled WGS sequence"/>
</dbReference>